<keyword evidence="6" id="KW-1133">Transmembrane helix</keyword>
<dbReference type="InterPro" id="IPR013083">
    <property type="entry name" value="Znf_RING/FYVE/PHD"/>
</dbReference>
<feature type="compositionally biased region" description="Basic and acidic residues" evidence="5">
    <location>
        <begin position="209"/>
        <end position="225"/>
    </location>
</feature>
<evidence type="ECO:0000256" key="4">
    <source>
        <dbReference type="PROSITE-ProRule" id="PRU00175"/>
    </source>
</evidence>
<keyword evidence="1" id="KW-0479">Metal-binding</keyword>
<evidence type="ECO:0000313" key="8">
    <source>
        <dbReference type="EMBL" id="CAK0740362.1"/>
    </source>
</evidence>
<keyword evidence="3" id="KW-0862">Zinc</keyword>
<feature type="domain" description="RING-type" evidence="7">
    <location>
        <begin position="187"/>
        <end position="288"/>
    </location>
</feature>
<dbReference type="EMBL" id="CAUYUE010000002">
    <property type="protein sequence ID" value="CAK0740362.1"/>
    <property type="molecule type" value="Genomic_DNA"/>
</dbReference>
<dbReference type="GO" id="GO:0008270">
    <property type="term" value="F:zinc ion binding"/>
    <property type="evidence" value="ECO:0007669"/>
    <property type="project" value="UniProtKB-KW"/>
</dbReference>
<comment type="caution">
    <text evidence="8">The sequence shown here is derived from an EMBL/GenBank/DDBJ whole genome shotgun (WGS) entry which is preliminary data.</text>
</comment>
<dbReference type="PROSITE" id="PS50089">
    <property type="entry name" value="ZF_RING_2"/>
    <property type="match status" value="1"/>
</dbReference>
<dbReference type="PANTHER" id="PTHR33748">
    <property type="entry name" value="PROTEIN CBG04600"/>
    <property type="match status" value="1"/>
</dbReference>
<dbReference type="Gene3D" id="3.30.40.10">
    <property type="entry name" value="Zinc/RING finger domain, C3HC4 (zinc finger)"/>
    <property type="match status" value="1"/>
</dbReference>
<evidence type="ECO:0000256" key="3">
    <source>
        <dbReference type="ARBA" id="ARBA00022833"/>
    </source>
</evidence>
<evidence type="ECO:0000256" key="6">
    <source>
        <dbReference type="SAM" id="Phobius"/>
    </source>
</evidence>
<organism evidence="8 9">
    <name type="scientific">Coccomyxa viridis</name>
    <dbReference type="NCBI Taxonomy" id="1274662"/>
    <lineage>
        <taxon>Eukaryota</taxon>
        <taxon>Viridiplantae</taxon>
        <taxon>Chlorophyta</taxon>
        <taxon>core chlorophytes</taxon>
        <taxon>Trebouxiophyceae</taxon>
        <taxon>Trebouxiophyceae incertae sedis</taxon>
        <taxon>Coccomyxaceae</taxon>
        <taxon>Coccomyxa</taxon>
    </lineage>
</organism>
<feature type="compositionally biased region" description="Gly residues" evidence="5">
    <location>
        <begin position="397"/>
        <end position="412"/>
    </location>
</feature>
<dbReference type="InterPro" id="IPR017907">
    <property type="entry name" value="Znf_RING_CS"/>
</dbReference>
<keyword evidence="9" id="KW-1185">Reference proteome</keyword>
<evidence type="ECO:0000259" key="7">
    <source>
        <dbReference type="PROSITE" id="PS50089"/>
    </source>
</evidence>
<dbReference type="Pfam" id="PF13639">
    <property type="entry name" value="zf-RING_2"/>
    <property type="match status" value="1"/>
</dbReference>
<dbReference type="GO" id="GO:0016020">
    <property type="term" value="C:membrane"/>
    <property type="evidence" value="ECO:0007669"/>
    <property type="project" value="TreeGrafter"/>
</dbReference>
<proteinExistence type="predicted"/>
<accession>A0AAV1HU14</accession>
<dbReference type="SUPFAM" id="SSF57850">
    <property type="entry name" value="RING/U-box"/>
    <property type="match status" value="1"/>
</dbReference>
<evidence type="ECO:0000256" key="2">
    <source>
        <dbReference type="ARBA" id="ARBA00022771"/>
    </source>
</evidence>
<feature type="compositionally biased region" description="Basic and acidic residues" evidence="5">
    <location>
        <begin position="247"/>
        <end position="258"/>
    </location>
</feature>
<feature type="region of interest" description="Disordered" evidence="5">
    <location>
        <begin position="241"/>
        <end position="260"/>
    </location>
</feature>
<gene>
    <name evidence="8" type="ORF">CVIRNUC_001245</name>
</gene>
<evidence type="ECO:0000313" key="9">
    <source>
        <dbReference type="Proteomes" id="UP001314263"/>
    </source>
</evidence>
<feature type="region of interest" description="Disordered" evidence="5">
    <location>
        <begin position="193"/>
        <end position="234"/>
    </location>
</feature>
<reference evidence="8 9" key="1">
    <citation type="submission" date="2023-10" db="EMBL/GenBank/DDBJ databases">
        <authorList>
            <person name="Maclean D."/>
            <person name="Macfadyen A."/>
        </authorList>
    </citation>
    <scope>NUCLEOTIDE SEQUENCE [LARGE SCALE GENOMIC DNA]</scope>
</reference>
<dbReference type="InterPro" id="IPR007621">
    <property type="entry name" value="TPM_dom"/>
</dbReference>
<name>A0AAV1HU14_9CHLO</name>
<feature type="region of interest" description="Disordered" evidence="5">
    <location>
        <begin position="386"/>
        <end position="412"/>
    </location>
</feature>
<dbReference type="SMART" id="SM00184">
    <property type="entry name" value="RING"/>
    <property type="match status" value="1"/>
</dbReference>
<dbReference type="Pfam" id="PF04536">
    <property type="entry name" value="TPM_phosphatase"/>
    <property type="match status" value="1"/>
</dbReference>
<dbReference type="PANTHER" id="PTHR33748:SF5">
    <property type="entry name" value="GROUND-LIKE DOMAIN-CONTAINING PROTEIN"/>
    <property type="match status" value="1"/>
</dbReference>
<protein>
    <recommendedName>
        <fullName evidence="7">RING-type domain-containing protein</fullName>
    </recommendedName>
</protein>
<dbReference type="AlphaFoldDB" id="A0AAV1HU14"/>
<keyword evidence="2 4" id="KW-0863">Zinc-finger</keyword>
<keyword evidence="6" id="KW-0472">Membrane</keyword>
<feature type="compositionally biased region" description="Low complexity" evidence="5">
    <location>
        <begin position="386"/>
        <end position="396"/>
    </location>
</feature>
<keyword evidence="6" id="KW-0812">Transmembrane</keyword>
<dbReference type="PROSITE" id="PS00518">
    <property type="entry name" value="ZF_RING_1"/>
    <property type="match status" value="1"/>
</dbReference>
<evidence type="ECO:0000256" key="1">
    <source>
        <dbReference type="ARBA" id="ARBA00022723"/>
    </source>
</evidence>
<feature type="compositionally biased region" description="Basic and acidic residues" evidence="5">
    <location>
        <begin position="193"/>
        <end position="202"/>
    </location>
</feature>
<dbReference type="InterPro" id="IPR001841">
    <property type="entry name" value="Znf_RING"/>
</dbReference>
<dbReference type="Gene3D" id="3.10.310.50">
    <property type="match status" value="1"/>
</dbReference>
<sequence length="412" mass="43982">MCQEGPVQVAVAATRSIAVPAAADEGRAAEDFAASLMDKWGVGDGACNDGVLLLLSLQPRQVAIYAGRGAKRQMSAGRIKQIISRMRPLLRQEKYGDALEGAAVDIGIALAGGSTPGGNGDGTSLGSVFSIIFFMGVFVTIIFSIISSIGRNRSEGRRSRRCHSLIEKLKREQARALSSHQYPSESCPVCLEDFRPGPRDARPSAPPLSDDKDDKDIKIPMREGSRSGSGSSADLKAKLLGAQGSSDSRRQESSESSRKPLVLPCGHSFCEDCLSKWIASNDTCPVCRASLTERPLQPAPASCLPQQQQQAQQAAGARGGVQQMMADQRIEEELLFRLGSVRRMFPQVVTDDVMGTWQQQVRRHEPLDWTAVRAAELSYDSRQQHASTGSWGASASFGGGSSSGGGGASGSW</sequence>
<dbReference type="Proteomes" id="UP001314263">
    <property type="component" value="Unassembled WGS sequence"/>
</dbReference>
<feature type="transmembrane region" description="Helical" evidence="6">
    <location>
        <begin position="128"/>
        <end position="150"/>
    </location>
</feature>
<evidence type="ECO:0000256" key="5">
    <source>
        <dbReference type="SAM" id="MobiDB-lite"/>
    </source>
</evidence>